<dbReference type="Proteomes" id="UP001234989">
    <property type="component" value="Chromosome 4"/>
</dbReference>
<accession>A0AAF0QGA2</accession>
<name>A0AAF0QGA2_SOLVR</name>
<evidence type="ECO:0000313" key="1">
    <source>
        <dbReference type="EMBL" id="WMV23174.1"/>
    </source>
</evidence>
<organism evidence="1 2">
    <name type="scientific">Solanum verrucosum</name>
    <dbReference type="NCBI Taxonomy" id="315347"/>
    <lineage>
        <taxon>Eukaryota</taxon>
        <taxon>Viridiplantae</taxon>
        <taxon>Streptophyta</taxon>
        <taxon>Embryophyta</taxon>
        <taxon>Tracheophyta</taxon>
        <taxon>Spermatophyta</taxon>
        <taxon>Magnoliopsida</taxon>
        <taxon>eudicotyledons</taxon>
        <taxon>Gunneridae</taxon>
        <taxon>Pentapetalae</taxon>
        <taxon>asterids</taxon>
        <taxon>lamiids</taxon>
        <taxon>Solanales</taxon>
        <taxon>Solanaceae</taxon>
        <taxon>Solanoideae</taxon>
        <taxon>Solaneae</taxon>
        <taxon>Solanum</taxon>
    </lineage>
</organism>
<dbReference type="Pfam" id="PF03140">
    <property type="entry name" value="DUF247"/>
    <property type="match status" value="1"/>
</dbReference>
<dbReference type="AlphaFoldDB" id="A0AAF0QGA2"/>
<dbReference type="PANTHER" id="PTHR31170">
    <property type="entry name" value="BNAC04G53230D PROTEIN"/>
    <property type="match status" value="1"/>
</dbReference>
<keyword evidence="2" id="KW-1185">Reference proteome</keyword>
<sequence length="197" mass="23176">MTKPLQIEEERKVDHLIDIKDTNDQDPLGSQTKKSVNEMFDLDNLSIESSTIFNVNVWLRESNPVAYTPKMVSIGPYHKKNHQLGPMKKYKLLYLRRVLQRKEGLDVESCISELEKQKEEVLKCYNDIEDNDTDNSHEFCQMLLLDGCFVVEFIREYCEMCREGEEKITNINDNYIFRDLMLLEINFLSLSSTNFMT</sequence>
<protein>
    <submittedName>
        <fullName evidence="1">Uncharacterized protein</fullName>
    </submittedName>
</protein>
<dbReference type="EMBL" id="CP133615">
    <property type="protein sequence ID" value="WMV23174.1"/>
    <property type="molecule type" value="Genomic_DNA"/>
</dbReference>
<gene>
    <name evidence="1" type="ORF">MTR67_016559</name>
</gene>
<reference evidence="1" key="1">
    <citation type="submission" date="2023-08" db="EMBL/GenBank/DDBJ databases">
        <title>A de novo genome assembly of Solanum verrucosum Schlechtendal, a Mexican diploid species geographically isolated from the other diploid A-genome species in potato relatives.</title>
        <authorList>
            <person name="Hosaka K."/>
        </authorList>
    </citation>
    <scope>NUCLEOTIDE SEQUENCE</scope>
    <source>
        <tissue evidence="1">Young leaves</tissue>
    </source>
</reference>
<dbReference type="InterPro" id="IPR004158">
    <property type="entry name" value="DUF247_pln"/>
</dbReference>
<evidence type="ECO:0000313" key="2">
    <source>
        <dbReference type="Proteomes" id="UP001234989"/>
    </source>
</evidence>
<proteinExistence type="predicted"/>